<gene>
    <name evidence="1" type="ORF">ACFQ2S_24595</name>
</gene>
<sequence length="112" mass="12488">MLGKAVACCGLRQVGGQALSEQGAGCPLDPKAIMVLYCFRTNHEQWRAMPRRARPGSINDLLPDDMVPWAREVWQDRYDVAMLDSGAWMLRTAADALGIDQLEVDKVLKRSD</sequence>
<evidence type="ECO:0000313" key="2">
    <source>
        <dbReference type="Proteomes" id="UP001597108"/>
    </source>
</evidence>
<comment type="caution">
    <text evidence="1">The sequence shown here is derived from an EMBL/GenBank/DDBJ whole genome shotgun (WGS) entry which is preliminary data.</text>
</comment>
<organism evidence="1 2">
    <name type="scientific">Tropicimonas aquimaris</name>
    <dbReference type="NCBI Taxonomy" id="914152"/>
    <lineage>
        <taxon>Bacteria</taxon>
        <taxon>Pseudomonadati</taxon>
        <taxon>Pseudomonadota</taxon>
        <taxon>Alphaproteobacteria</taxon>
        <taxon>Rhodobacterales</taxon>
        <taxon>Roseobacteraceae</taxon>
        <taxon>Tropicimonas</taxon>
    </lineage>
</organism>
<name>A0ABW3IXV1_9RHOB</name>
<keyword evidence="2" id="KW-1185">Reference proteome</keyword>
<evidence type="ECO:0000313" key="1">
    <source>
        <dbReference type="EMBL" id="MFD0982819.1"/>
    </source>
</evidence>
<reference evidence="2" key="1">
    <citation type="journal article" date="2019" name="Int. J. Syst. Evol. Microbiol.">
        <title>The Global Catalogue of Microorganisms (GCM) 10K type strain sequencing project: providing services to taxonomists for standard genome sequencing and annotation.</title>
        <authorList>
            <consortium name="The Broad Institute Genomics Platform"/>
            <consortium name="The Broad Institute Genome Sequencing Center for Infectious Disease"/>
            <person name="Wu L."/>
            <person name="Ma J."/>
        </authorList>
    </citation>
    <scope>NUCLEOTIDE SEQUENCE [LARGE SCALE GENOMIC DNA]</scope>
    <source>
        <strain evidence="2">CCUG 60524</strain>
    </source>
</reference>
<protein>
    <submittedName>
        <fullName evidence="1">Uncharacterized protein</fullName>
    </submittedName>
</protein>
<dbReference type="RefSeq" id="WP_386079336.1">
    <property type="nucleotide sequence ID" value="NZ_JBHTJT010000060.1"/>
</dbReference>
<proteinExistence type="predicted"/>
<accession>A0ABW3IXV1</accession>
<dbReference type="EMBL" id="JBHTJT010000060">
    <property type="protein sequence ID" value="MFD0982819.1"/>
    <property type="molecule type" value="Genomic_DNA"/>
</dbReference>
<dbReference type="Proteomes" id="UP001597108">
    <property type="component" value="Unassembled WGS sequence"/>
</dbReference>